<dbReference type="SUPFAM" id="SSF51905">
    <property type="entry name" value="FAD/NAD(P)-binding domain"/>
    <property type="match status" value="2"/>
</dbReference>
<organism evidence="4 5">
    <name type="scientific">Oculimacula yallundae</name>
    <dbReference type="NCBI Taxonomy" id="86028"/>
    <lineage>
        <taxon>Eukaryota</taxon>
        <taxon>Fungi</taxon>
        <taxon>Dikarya</taxon>
        <taxon>Ascomycota</taxon>
        <taxon>Pezizomycotina</taxon>
        <taxon>Leotiomycetes</taxon>
        <taxon>Helotiales</taxon>
        <taxon>Ploettnerulaceae</taxon>
        <taxon>Oculimacula</taxon>
    </lineage>
</organism>
<evidence type="ECO:0000256" key="1">
    <source>
        <dbReference type="ARBA" id="ARBA00022630"/>
    </source>
</evidence>
<evidence type="ECO:0008006" key="6">
    <source>
        <dbReference type="Google" id="ProtNLM"/>
    </source>
</evidence>
<dbReference type="InterPro" id="IPR036188">
    <property type="entry name" value="FAD/NAD-bd_sf"/>
</dbReference>
<dbReference type="Proteomes" id="UP001595075">
    <property type="component" value="Unassembled WGS sequence"/>
</dbReference>
<evidence type="ECO:0000313" key="4">
    <source>
        <dbReference type="EMBL" id="KAL2068201.1"/>
    </source>
</evidence>
<proteinExistence type="predicted"/>
<dbReference type="InterPro" id="IPR050346">
    <property type="entry name" value="FMO-like"/>
</dbReference>
<gene>
    <name evidence="4" type="ORF">VTL71DRAFT_16299</name>
</gene>
<keyword evidence="1" id="KW-0285">Flavoprotein</keyword>
<sequence length="567" mass="63300">MAVETANLVVVGAGIYGLQMAKVYIHLHPTHKIIILDGNKSLGGTWSRDRIYPGLKANNILGWFEYPDMPLTADEFDVKAGDHIKAEAFNAYLETYAERFHVTERLRLNTRVVSIQHAAGAGCTAKSMRKGLLSPPDTSEALLPWFPGQETFQPPLFHTKDWAQHQDILKSAKSAVVLGGGKSAFDAAYMLADAGVKCHMVIRSSGHGPAWMSQYLLTPFKIGLESLVNTRAIGWFSPCVWAHYGGYGLLRRFLHGTWLGRRIVDGFWAILQIDNINLSGLQGHPTTERLMPWSDLFWSGTSCSILNYEKDFYQFVRTGLIEVHVADVEQLAADAVVLSTGERLRVDAVACATSWKVRPAINFLPAGSEAKLGLPHYDSNPDREERFATADAQIFKAFPKLLQQPIVNTHLAKLPTAKEEPFDPTRCNVPYLLYRFMVPPAYLHERSIAFLGVPTCFAQGIMSTANALWITAYFNGQIEVPALEEAVAETALHARHARWRNPAGYGASFPDWIFDTMPFLDMVFGDLGMSSWIKTGFWKDAFTPYYPRDFAGIVELYRRKCMVGSGK</sequence>
<accession>A0ABR4CE17</accession>
<dbReference type="EMBL" id="JAZHXI010000009">
    <property type="protein sequence ID" value="KAL2068201.1"/>
    <property type="molecule type" value="Genomic_DNA"/>
</dbReference>
<dbReference type="Gene3D" id="3.50.50.60">
    <property type="entry name" value="FAD/NAD(P)-binding domain"/>
    <property type="match status" value="2"/>
</dbReference>
<protein>
    <recommendedName>
        <fullName evidence="6">FAD/NAD(P)-binding domain-containing protein</fullName>
    </recommendedName>
</protein>
<evidence type="ECO:0000256" key="2">
    <source>
        <dbReference type="ARBA" id="ARBA00022827"/>
    </source>
</evidence>
<name>A0ABR4CE17_9HELO</name>
<dbReference type="PANTHER" id="PTHR23023">
    <property type="entry name" value="DIMETHYLANILINE MONOOXYGENASE"/>
    <property type="match status" value="1"/>
</dbReference>
<evidence type="ECO:0000256" key="3">
    <source>
        <dbReference type="ARBA" id="ARBA00023002"/>
    </source>
</evidence>
<reference evidence="4 5" key="1">
    <citation type="journal article" date="2024" name="Commun. Biol.">
        <title>Comparative genomic analysis of thermophilic fungi reveals convergent evolutionary adaptations and gene losses.</title>
        <authorList>
            <person name="Steindorff A.S."/>
            <person name="Aguilar-Pontes M.V."/>
            <person name="Robinson A.J."/>
            <person name="Andreopoulos B."/>
            <person name="LaButti K."/>
            <person name="Kuo A."/>
            <person name="Mondo S."/>
            <person name="Riley R."/>
            <person name="Otillar R."/>
            <person name="Haridas S."/>
            <person name="Lipzen A."/>
            <person name="Grimwood J."/>
            <person name="Schmutz J."/>
            <person name="Clum A."/>
            <person name="Reid I.D."/>
            <person name="Moisan M.C."/>
            <person name="Butler G."/>
            <person name="Nguyen T.T.M."/>
            <person name="Dewar K."/>
            <person name="Conant G."/>
            <person name="Drula E."/>
            <person name="Henrissat B."/>
            <person name="Hansel C."/>
            <person name="Singer S."/>
            <person name="Hutchinson M.I."/>
            <person name="de Vries R.P."/>
            <person name="Natvig D.O."/>
            <person name="Powell A.J."/>
            <person name="Tsang A."/>
            <person name="Grigoriev I.V."/>
        </authorList>
    </citation>
    <scope>NUCLEOTIDE SEQUENCE [LARGE SCALE GENOMIC DNA]</scope>
    <source>
        <strain evidence="4 5">CBS 494.80</strain>
    </source>
</reference>
<keyword evidence="3" id="KW-0560">Oxidoreductase</keyword>
<keyword evidence="2" id="KW-0274">FAD</keyword>
<keyword evidence="5" id="KW-1185">Reference proteome</keyword>
<comment type="caution">
    <text evidence="4">The sequence shown here is derived from an EMBL/GenBank/DDBJ whole genome shotgun (WGS) entry which is preliminary data.</text>
</comment>
<evidence type="ECO:0000313" key="5">
    <source>
        <dbReference type="Proteomes" id="UP001595075"/>
    </source>
</evidence>